<dbReference type="Proteomes" id="UP000182692">
    <property type="component" value="Unassembled WGS sequence"/>
</dbReference>
<protein>
    <submittedName>
        <fullName evidence="7">Aldoxime dehydratase</fullName>
    </submittedName>
</protein>
<evidence type="ECO:0000256" key="1">
    <source>
        <dbReference type="ARBA" id="ARBA00001970"/>
    </source>
</evidence>
<gene>
    <name evidence="7" type="ORF">SAMN03084138_03580</name>
</gene>
<dbReference type="GO" id="GO:0016829">
    <property type="term" value="F:lyase activity"/>
    <property type="evidence" value="ECO:0007669"/>
    <property type="project" value="UniProtKB-KW"/>
</dbReference>
<evidence type="ECO:0000256" key="3">
    <source>
        <dbReference type="ARBA" id="ARBA00022723"/>
    </source>
</evidence>
<keyword evidence="3" id="KW-0479">Metal-binding</keyword>
<dbReference type="GO" id="GO:0046872">
    <property type="term" value="F:metal ion binding"/>
    <property type="evidence" value="ECO:0007669"/>
    <property type="project" value="UniProtKB-KW"/>
</dbReference>
<dbReference type="RefSeq" id="WP_017010655.1">
    <property type="nucleotide sequence ID" value="NZ_FOWR01000031.1"/>
</dbReference>
<evidence type="ECO:0000256" key="6">
    <source>
        <dbReference type="ARBA" id="ARBA00034312"/>
    </source>
</evidence>
<name>A0A1I5UF82_9GAMM</name>
<dbReference type="STRING" id="1121869.SAMN03084138_03580"/>
<comment type="cofactor">
    <cofactor evidence="1">
        <name>heme b</name>
        <dbReference type="ChEBI" id="CHEBI:60344"/>
    </cofactor>
</comment>
<dbReference type="EMBL" id="FOWR01000031">
    <property type="protein sequence ID" value="SFP93915.1"/>
    <property type="molecule type" value="Genomic_DNA"/>
</dbReference>
<proteinExistence type="inferred from homology"/>
<evidence type="ECO:0000256" key="4">
    <source>
        <dbReference type="ARBA" id="ARBA00023004"/>
    </source>
</evidence>
<comment type="similarity">
    <text evidence="6">Belongs to the heme-containing dehydratase family.</text>
</comment>
<organism evidence="7 8">
    <name type="scientific">Enterovibrio norvegicus DSM 15893</name>
    <dbReference type="NCBI Taxonomy" id="1121869"/>
    <lineage>
        <taxon>Bacteria</taxon>
        <taxon>Pseudomonadati</taxon>
        <taxon>Pseudomonadota</taxon>
        <taxon>Gammaproteobacteria</taxon>
        <taxon>Vibrionales</taxon>
        <taxon>Vibrionaceae</taxon>
        <taxon>Enterovibrio</taxon>
    </lineage>
</organism>
<reference evidence="7 8" key="1">
    <citation type="submission" date="2016-10" db="EMBL/GenBank/DDBJ databases">
        <authorList>
            <person name="de Groot N.N."/>
        </authorList>
    </citation>
    <scope>NUCLEOTIDE SEQUENCE [LARGE SCALE GENOMIC DNA]</scope>
    <source>
        <strain evidence="7 8">DSM 15893</strain>
    </source>
</reference>
<dbReference type="GeneID" id="35874154"/>
<sequence>MDLTTNERKLALKMPPNWVPPVPAWGSVFSEDVQQVSMCIIGCQHKDDADISDFIEALNNLSTKADVCDFATCEDKDGLYQTLATIYWADGKACADWLDSDAFALFWELYSDEKWGFGIFREVFNIPLERLETLFSGPIHNHGMSQIRKDIEGPIEHHGYWGGMRDRIPLSADDAFDTHQCLDVIEQNGNRIVVGAHENLCIIRSGQDWTLTKGEQREEYLNQIEPVLKAGMNFLRDEGEEVNCYSCRYMTQFSPYKGKKECTFGLAFFRTMADLEAWAESHPTHLAIFNTFLEIAPKYGPELQLQLWHEVSVLPAGNQFGEYINCTKGTGLLAGLLSA</sequence>
<evidence type="ECO:0000256" key="2">
    <source>
        <dbReference type="ARBA" id="ARBA00022617"/>
    </source>
</evidence>
<evidence type="ECO:0000313" key="7">
    <source>
        <dbReference type="EMBL" id="SFP93915.1"/>
    </source>
</evidence>
<dbReference type="InterPro" id="IPR025702">
    <property type="entry name" value="OXD"/>
</dbReference>
<keyword evidence="4" id="KW-0408">Iron</keyword>
<dbReference type="AlphaFoldDB" id="A0A1I5UF82"/>
<evidence type="ECO:0000313" key="8">
    <source>
        <dbReference type="Proteomes" id="UP000182692"/>
    </source>
</evidence>
<dbReference type="Pfam" id="PF13816">
    <property type="entry name" value="Dehydratase_hem"/>
    <property type="match status" value="1"/>
</dbReference>
<accession>A0A1I5UF82</accession>
<keyword evidence="5" id="KW-0456">Lyase</keyword>
<dbReference type="OrthoDB" id="3807625at2"/>
<keyword evidence="2" id="KW-0349">Heme</keyword>
<evidence type="ECO:0000256" key="5">
    <source>
        <dbReference type="ARBA" id="ARBA00023239"/>
    </source>
</evidence>